<keyword evidence="1" id="KW-0812">Transmembrane</keyword>
<evidence type="ECO:0000256" key="2">
    <source>
        <dbReference type="SAM" id="SignalP"/>
    </source>
</evidence>
<feature type="chain" id="PRO_5045358961" description="Transmembrane protein" evidence="2">
    <location>
        <begin position="19"/>
        <end position="220"/>
    </location>
</feature>
<gene>
    <name evidence="3" type="ORF">VKT23_007577</name>
</gene>
<keyword evidence="4" id="KW-1185">Reference proteome</keyword>
<sequence>MRSFGIFATLALAVVSYAAPLAPAGVKVPSVQTPELPTSVEVPTVNAGDLVARCDTCKSLPDIITGITTDISPLIDQLKGLSAVDCTVEKITPIVDEIKVIVNGAIVDVKALVGVSIDVVLTTADGVLSLVNLCQLISTLFTLIFGCFGIVLKIVASVEYDGVCGLFAEVGVLLATLLQLIFGIVGGLLVIIRPLLTVCISVIIELGCSDAFKFVFGLGY</sequence>
<keyword evidence="2" id="KW-0732">Signal</keyword>
<evidence type="ECO:0000256" key="1">
    <source>
        <dbReference type="SAM" id="Phobius"/>
    </source>
</evidence>
<comment type="caution">
    <text evidence="3">The sequence shown here is derived from an EMBL/GenBank/DDBJ whole genome shotgun (WGS) entry which is preliminary data.</text>
</comment>
<evidence type="ECO:0008006" key="5">
    <source>
        <dbReference type="Google" id="ProtNLM"/>
    </source>
</evidence>
<proteinExistence type="predicted"/>
<keyword evidence="1" id="KW-1133">Transmembrane helix</keyword>
<protein>
    <recommendedName>
        <fullName evidence="5">Transmembrane protein</fullName>
    </recommendedName>
</protein>
<feature type="transmembrane region" description="Helical" evidence="1">
    <location>
        <begin position="136"/>
        <end position="156"/>
    </location>
</feature>
<dbReference type="Proteomes" id="UP001498398">
    <property type="component" value="Unassembled WGS sequence"/>
</dbReference>
<accession>A0ABR1JL85</accession>
<dbReference type="EMBL" id="JBANRG010000010">
    <property type="protein sequence ID" value="KAK7462996.1"/>
    <property type="molecule type" value="Genomic_DNA"/>
</dbReference>
<keyword evidence="1" id="KW-0472">Membrane</keyword>
<reference evidence="3 4" key="1">
    <citation type="submission" date="2024-01" db="EMBL/GenBank/DDBJ databases">
        <title>A draft genome for the cacao thread blight pathogen Marasmiellus scandens.</title>
        <authorList>
            <person name="Baruah I.K."/>
            <person name="Leung J."/>
            <person name="Bukari Y."/>
            <person name="Amoako-Attah I."/>
            <person name="Meinhardt L.W."/>
            <person name="Bailey B.A."/>
            <person name="Cohen S.P."/>
        </authorList>
    </citation>
    <scope>NUCLEOTIDE SEQUENCE [LARGE SCALE GENOMIC DNA]</scope>
    <source>
        <strain evidence="3 4">GH-19</strain>
    </source>
</reference>
<evidence type="ECO:0000313" key="3">
    <source>
        <dbReference type="EMBL" id="KAK7462996.1"/>
    </source>
</evidence>
<feature type="transmembrane region" description="Helical" evidence="1">
    <location>
        <begin position="163"/>
        <end position="189"/>
    </location>
</feature>
<evidence type="ECO:0000313" key="4">
    <source>
        <dbReference type="Proteomes" id="UP001498398"/>
    </source>
</evidence>
<feature type="signal peptide" evidence="2">
    <location>
        <begin position="1"/>
        <end position="18"/>
    </location>
</feature>
<name>A0ABR1JL85_9AGAR</name>
<organism evidence="3 4">
    <name type="scientific">Marasmiellus scandens</name>
    <dbReference type="NCBI Taxonomy" id="2682957"/>
    <lineage>
        <taxon>Eukaryota</taxon>
        <taxon>Fungi</taxon>
        <taxon>Dikarya</taxon>
        <taxon>Basidiomycota</taxon>
        <taxon>Agaricomycotina</taxon>
        <taxon>Agaricomycetes</taxon>
        <taxon>Agaricomycetidae</taxon>
        <taxon>Agaricales</taxon>
        <taxon>Marasmiineae</taxon>
        <taxon>Omphalotaceae</taxon>
        <taxon>Marasmiellus</taxon>
    </lineage>
</organism>